<dbReference type="SUPFAM" id="SSF51197">
    <property type="entry name" value="Clavaminate synthase-like"/>
    <property type="match status" value="1"/>
</dbReference>
<evidence type="ECO:0000313" key="6">
    <source>
        <dbReference type="Proteomes" id="UP000428333"/>
    </source>
</evidence>
<sequence>GVVARPGMLLIPTSHRPSLNPETADVPVIDLVGFQDSSSRRSVTVDDIGNACRRYGFFQITNHGIDQFVLDGALSSAFDFFRLPTEEKSKFMSNDVHKPVRYGTSLKDGVDKIQFWRVFLKHYAYPLEDWVMSWPENPPAYREHMGRYAVEVRKLALEIMGAITESLGIGAKYLSNKMEEGMQVMAVNCYPPCPQPGLVLGLPSHSDYSCFTILLQSTTGLEILDTEDGKWRAVPELKGTLQVHVGDHVEVLSNGSLGMDEKMETAEELVDEEHPKGYKESSFRDFLNFLVKNDIAEGKGFIETLRIQY</sequence>
<dbReference type="OrthoDB" id="627829at2759"/>
<keyword evidence="2" id="KW-0408">Iron</keyword>
<feature type="domain" description="Isopenicillin N synthase-like Fe(2+) 2OG dioxygenase" evidence="3">
    <location>
        <begin position="183"/>
        <end position="256"/>
    </location>
</feature>
<keyword evidence="6" id="KW-1185">Reference proteome</keyword>
<evidence type="ECO:0000259" key="4">
    <source>
        <dbReference type="Pfam" id="PF14226"/>
    </source>
</evidence>
<dbReference type="InterPro" id="IPR044861">
    <property type="entry name" value="IPNS-like_FE2OG_OXY"/>
</dbReference>
<dbReference type="InterPro" id="IPR026992">
    <property type="entry name" value="DIOX_N"/>
</dbReference>
<dbReference type="AlphaFoldDB" id="A0A6A4M446"/>
<evidence type="ECO:0000256" key="1">
    <source>
        <dbReference type="ARBA" id="ARBA00022723"/>
    </source>
</evidence>
<evidence type="ECO:0000313" key="5">
    <source>
        <dbReference type="EMBL" id="KAE9465030.1"/>
    </source>
</evidence>
<feature type="non-terminal residue" evidence="5">
    <location>
        <position position="1"/>
    </location>
</feature>
<dbReference type="Proteomes" id="UP000428333">
    <property type="component" value="Linkage Group LG02"/>
</dbReference>
<dbReference type="InterPro" id="IPR050295">
    <property type="entry name" value="Plant_2OG-oxidoreductases"/>
</dbReference>
<dbReference type="Pfam" id="PF03171">
    <property type="entry name" value="2OG-FeII_Oxy"/>
    <property type="match status" value="1"/>
</dbReference>
<evidence type="ECO:0000256" key="2">
    <source>
        <dbReference type="ARBA" id="ARBA00023004"/>
    </source>
</evidence>
<dbReference type="PANTHER" id="PTHR47991">
    <property type="entry name" value="OXOGLUTARATE/IRON-DEPENDENT DIOXYGENASE"/>
    <property type="match status" value="1"/>
</dbReference>
<protein>
    <recommendedName>
        <fullName evidence="7">Fe2OG dioxygenase domain-containing protein</fullName>
    </recommendedName>
</protein>
<proteinExistence type="predicted"/>
<accession>A0A6A4M446</accession>
<evidence type="ECO:0008006" key="7">
    <source>
        <dbReference type="Google" id="ProtNLM"/>
    </source>
</evidence>
<organism evidence="5 6">
    <name type="scientific">Rhododendron williamsianum</name>
    <dbReference type="NCBI Taxonomy" id="262921"/>
    <lineage>
        <taxon>Eukaryota</taxon>
        <taxon>Viridiplantae</taxon>
        <taxon>Streptophyta</taxon>
        <taxon>Embryophyta</taxon>
        <taxon>Tracheophyta</taxon>
        <taxon>Spermatophyta</taxon>
        <taxon>Magnoliopsida</taxon>
        <taxon>eudicotyledons</taxon>
        <taxon>Gunneridae</taxon>
        <taxon>Pentapetalae</taxon>
        <taxon>asterids</taxon>
        <taxon>Ericales</taxon>
        <taxon>Ericaceae</taxon>
        <taxon>Ericoideae</taxon>
        <taxon>Rhodoreae</taxon>
        <taxon>Rhododendron</taxon>
    </lineage>
</organism>
<dbReference type="EMBL" id="QEFC01000307">
    <property type="protein sequence ID" value="KAE9465030.1"/>
    <property type="molecule type" value="Genomic_DNA"/>
</dbReference>
<reference evidence="5 6" key="1">
    <citation type="journal article" date="2019" name="Genome Biol. Evol.">
        <title>The Rhododendron genome and chromosomal organization provide insight into shared whole-genome duplications across the heath family (Ericaceae).</title>
        <authorList>
            <person name="Soza V.L."/>
            <person name="Lindsley D."/>
            <person name="Waalkes A."/>
            <person name="Ramage E."/>
            <person name="Patwardhan R.P."/>
            <person name="Burton J.N."/>
            <person name="Adey A."/>
            <person name="Kumar A."/>
            <person name="Qiu R."/>
            <person name="Shendure J."/>
            <person name="Hall B."/>
        </authorList>
    </citation>
    <scope>NUCLEOTIDE SEQUENCE [LARGE SCALE GENOMIC DNA]</scope>
    <source>
        <strain evidence="5">RSF 1966-606</strain>
    </source>
</reference>
<dbReference type="Pfam" id="PF14226">
    <property type="entry name" value="DIOX_N"/>
    <property type="match status" value="1"/>
</dbReference>
<dbReference type="GO" id="GO:0046872">
    <property type="term" value="F:metal ion binding"/>
    <property type="evidence" value="ECO:0007669"/>
    <property type="project" value="UniProtKB-KW"/>
</dbReference>
<gene>
    <name evidence="5" type="ORF">C3L33_03040</name>
</gene>
<dbReference type="InterPro" id="IPR027443">
    <property type="entry name" value="IPNS-like_sf"/>
</dbReference>
<name>A0A6A4M446_9ERIC</name>
<keyword evidence="1" id="KW-0479">Metal-binding</keyword>
<feature type="domain" description="Non-haem dioxygenase N-terminal" evidence="4">
    <location>
        <begin position="26"/>
        <end position="136"/>
    </location>
</feature>
<dbReference type="Gene3D" id="2.60.120.330">
    <property type="entry name" value="B-lactam Antibiotic, Isopenicillin N Synthase, Chain"/>
    <property type="match status" value="1"/>
</dbReference>
<evidence type="ECO:0000259" key="3">
    <source>
        <dbReference type="Pfam" id="PF03171"/>
    </source>
</evidence>
<comment type="caution">
    <text evidence="5">The sequence shown here is derived from an EMBL/GenBank/DDBJ whole genome shotgun (WGS) entry which is preliminary data.</text>
</comment>